<dbReference type="SUPFAM" id="SSF56112">
    <property type="entry name" value="Protein kinase-like (PK-like)"/>
    <property type="match status" value="1"/>
</dbReference>
<keyword evidence="4" id="KW-1133">Transmembrane helix</keyword>
<evidence type="ECO:0000256" key="3">
    <source>
        <dbReference type="ARBA" id="ARBA00022729"/>
    </source>
</evidence>
<evidence type="ECO:0000313" key="7">
    <source>
        <dbReference type="EMBL" id="KAJ4843364.1"/>
    </source>
</evidence>
<organism evidence="7 8">
    <name type="scientific">Turnera subulata</name>
    <dbReference type="NCBI Taxonomy" id="218843"/>
    <lineage>
        <taxon>Eukaryota</taxon>
        <taxon>Viridiplantae</taxon>
        <taxon>Streptophyta</taxon>
        <taxon>Embryophyta</taxon>
        <taxon>Tracheophyta</taxon>
        <taxon>Spermatophyta</taxon>
        <taxon>Magnoliopsida</taxon>
        <taxon>eudicotyledons</taxon>
        <taxon>Gunneridae</taxon>
        <taxon>Pentapetalae</taxon>
        <taxon>rosids</taxon>
        <taxon>fabids</taxon>
        <taxon>Malpighiales</taxon>
        <taxon>Passifloraceae</taxon>
        <taxon>Turnera</taxon>
    </lineage>
</organism>
<keyword evidence="8" id="KW-1185">Reference proteome</keyword>
<comment type="caution">
    <text evidence="7">The sequence shown here is derived from an EMBL/GenBank/DDBJ whole genome shotgun (WGS) entry which is preliminary data.</text>
</comment>
<comment type="subcellular location">
    <subcellularLocation>
        <location evidence="1">Membrane</location>
        <topology evidence="1">Single-pass membrane protein</topology>
    </subcellularLocation>
</comment>
<proteinExistence type="predicted"/>
<dbReference type="GO" id="GO:0004672">
    <property type="term" value="F:protein kinase activity"/>
    <property type="evidence" value="ECO:0007669"/>
    <property type="project" value="InterPro"/>
</dbReference>
<dbReference type="EMBL" id="JAKUCV010002251">
    <property type="protein sequence ID" value="KAJ4843364.1"/>
    <property type="molecule type" value="Genomic_DNA"/>
</dbReference>
<keyword evidence="5" id="KW-0472">Membrane</keyword>
<evidence type="ECO:0000256" key="4">
    <source>
        <dbReference type="ARBA" id="ARBA00022989"/>
    </source>
</evidence>
<feature type="domain" description="Protein kinase" evidence="6">
    <location>
        <begin position="1"/>
        <end position="91"/>
    </location>
</feature>
<name>A0A9Q0G4E8_9ROSI</name>
<dbReference type="PANTHER" id="PTHR47974:SF19">
    <property type="entry name" value="RECEPTOR-LIKE SERINE_THREONINE-PROTEIN KINASE"/>
    <property type="match status" value="1"/>
</dbReference>
<accession>A0A9Q0G4E8</accession>
<evidence type="ECO:0000256" key="2">
    <source>
        <dbReference type="ARBA" id="ARBA00022692"/>
    </source>
</evidence>
<dbReference type="OrthoDB" id="5857966at2759"/>
<evidence type="ECO:0000259" key="6">
    <source>
        <dbReference type="PROSITE" id="PS50011"/>
    </source>
</evidence>
<keyword evidence="3" id="KW-0732">Signal</keyword>
<evidence type="ECO:0000313" key="8">
    <source>
        <dbReference type="Proteomes" id="UP001141552"/>
    </source>
</evidence>
<keyword evidence="2" id="KW-0812">Transmembrane</keyword>
<reference evidence="7" key="2">
    <citation type="journal article" date="2023" name="Plants (Basel)">
        <title>Annotation of the Turnera subulata (Passifloraceae) Draft Genome Reveals the S-Locus Evolved after the Divergence of Turneroideae from Passifloroideae in a Stepwise Manner.</title>
        <authorList>
            <person name="Henning P.M."/>
            <person name="Roalson E.H."/>
            <person name="Mir W."/>
            <person name="McCubbin A.G."/>
            <person name="Shore J.S."/>
        </authorList>
    </citation>
    <scope>NUCLEOTIDE SEQUENCE</scope>
    <source>
        <strain evidence="7">F60SS</strain>
    </source>
</reference>
<dbReference type="PROSITE" id="PS50011">
    <property type="entry name" value="PROTEIN_KINASE_DOM"/>
    <property type="match status" value="1"/>
</dbReference>
<dbReference type="PANTHER" id="PTHR47974">
    <property type="entry name" value="OS07G0415500 PROTEIN"/>
    <property type="match status" value="1"/>
</dbReference>
<evidence type="ECO:0000256" key="1">
    <source>
        <dbReference type="ARBA" id="ARBA00004167"/>
    </source>
</evidence>
<dbReference type="InterPro" id="IPR011009">
    <property type="entry name" value="Kinase-like_dom_sf"/>
</dbReference>
<protein>
    <recommendedName>
        <fullName evidence="6">Protein kinase domain-containing protein</fullName>
    </recommendedName>
</protein>
<evidence type="ECO:0000256" key="5">
    <source>
        <dbReference type="ARBA" id="ARBA00023136"/>
    </source>
</evidence>
<dbReference type="GO" id="GO:0005524">
    <property type="term" value="F:ATP binding"/>
    <property type="evidence" value="ECO:0007669"/>
    <property type="project" value="InterPro"/>
</dbReference>
<dbReference type="Proteomes" id="UP001141552">
    <property type="component" value="Unassembled WGS sequence"/>
</dbReference>
<dbReference type="InterPro" id="IPR000719">
    <property type="entry name" value="Prot_kinase_dom"/>
</dbReference>
<dbReference type="Gene3D" id="1.10.510.10">
    <property type="entry name" value="Transferase(Phosphotransferase) domain 1"/>
    <property type="match status" value="1"/>
</dbReference>
<reference evidence="7" key="1">
    <citation type="submission" date="2022-02" db="EMBL/GenBank/DDBJ databases">
        <authorList>
            <person name="Henning P.M."/>
            <person name="McCubbin A.G."/>
            <person name="Shore J.S."/>
        </authorList>
    </citation>
    <scope>NUCLEOTIDE SEQUENCE</scope>
    <source>
        <strain evidence="7">F60SS</strain>
        <tissue evidence="7">Leaves</tissue>
    </source>
</reference>
<gene>
    <name evidence="7" type="ORF">Tsubulata_042735</name>
</gene>
<sequence>MRGTIGYLAPEWNSGVAITAKADVYSYEMMLLELISGQRNSDQPKDGRMEYFPALAASPLNNKGDALSLLPQIRTLSFDWIKPQICETELS</sequence>
<dbReference type="AlphaFoldDB" id="A0A9Q0G4E8"/>